<dbReference type="AlphaFoldDB" id="A0A5E4ABA0"/>
<keyword evidence="3" id="KW-1185">Reference proteome</keyword>
<feature type="region of interest" description="Disordered" evidence="1">
    <location>
        <begin position="116"/>
        <end position="155"/>
    </location>
</feature>
<dbReference type="EMBL" id="CABDUW010000036">
    <property type="protein sequence ID" value="VTJ54339.1"/>
    <property type="molecule type" value="Genomic_DNA"/>
</dbReference>
<sequence>MGRSRRDAEAPALLTHLFSLPQPLPPSLLSKVRIEVSQPLAIPQSDGSSADGHTPRALADAVLHQDPNPPARGSAASFPSPPTVPSLGPGGVDGEWCAQNLWQIWVRREEGPGAPRCVHVGPVPRVSRSGSRGWLTWPSGSGGRGQGIRISREAE</sequence>
<gene>
    <name evidence="2" type="ORF">MONAX_5E030533</name>
</gene>
<evidence type="ECO:0000313" key="3">
    <source>
        <dbReference type="Proteomes" id="UP000335636"/>
    </source>
</evidence>
<comment type="caution">
    <text evidence="2">The sequence shown here is derived from an EMBL/GenBank/DDBJ whole genome shotgun (WGS) entry which is preliminary data.</text>
</comment>
<reference evidence="2" key="1">
    <citation type="submission" date="2019-04" db="EMBL/GenBank/DDBJ databases">
        <authorList>
            <person name="Alioto T."/>
            <person name="Alioto T."/>
        </authorList>
    </citation>
    <scope>NUCLEOTIDE SEQUENCE [LARGE SCALE GENOMIC DNA]</scope>
</reference>
<dbReference type="Proteomes" id="UP000335636">
    <property type="component" value="Unassembled WGS sequence"/>
</dbReference>
<organism evidence="2 3">
    <name type="scientific">Marmota monax</name>
    <name type="common">Woodchuck</name>
    <dbReference type="NCBI Taxonomy" id="9995"/>
    <lineage>
        <taxon>Eukaryota</taxon>
        <taxon>Metazoa</taxon>
        <taxon>Chordata</taxon>
        <taxon>Craniata</taxon>
        <taxon>Vertebrata</taxon>
        <taxon>Euteleostomi</taxon>
        <taxon>Mammalia</taxon>
        <taxon>Eutheria</taxon>
        <taxon>Euarchontoglires</taxon>
        <taxon>Glires</taxon>
        <taxon>Rodentia</taxon>
        <taxon>Sciuromorpha</taxon>
        <taxon>Sciuridae</taxon>
        <taxon>Xerinae</taxon>
        <taxon>Marmotini</taxon>
        <taxon>Marmota</taxon>
    </lineage>
</organism>
<evidence type="ECO:0000313" key="2">
    <source>
        <dbReference type="EMBL" id="VTJ54339.1"/>
    </source>
</evidence>
<feature type="region of interest" description="Disordered" evidence="1">
    <location>
        <begin position="40"/>
        <end position="91"/>
    </location>
</feature>
<accession>A0A5E4ABA0</accession>
<evidence type="ECO:0000256" key="1">
    <source>
        <dbReference type="SAM" id="MobiDB-lite"/>
    </source>
</evidence>
<proteinExistence type="predicted"/>
<name>A0A5E4ABA0_MARMO</name>
<protein>
    <submittedName>
        <fullName evidence="2">Uncharacterized protein</fullName>
    </submittedName>
</protein>